<keyword evidence="1" id="KW-0732">Signal</keyword>
<evidence type="ECO:0000256" key="1">
    <source>
        <dbReference type="SAM" id="SignalP"/>
    </source>
</evidence>
<accession>A0ABR2Y2W1</accession>
<dbReference type="Proteomes" id="UP001465668">
    <property type="component" value="Unassembled WGS sequence"/>
</dbReference>
<organism evidence="2 3">
    <name type="scientific">Seiridium cardinale</name>
    <dbReference type="NCBI Taxonomy" id="138064"/>
    <lineage>
        <taxon>Eukaryota</taxon>
        <taxon>Fungi</taxon>
        <taxon>Dikarya</taxon>
        <taxon>Ascomycota</taxon>
        <taxon>Pezizomycotina</taxon>
        <taxon>Sordariomycetes</taxon>
        <taxon>Xylariomycetidae</taxon>
        <taxon>Amphisphaeriales</taxon>
        <taxon>Sporocadaceae</taxon>
        <taxon>Seiridium</taxon>
    </lineage>
</organism>
<protein>
    <submittedName>
        <fullName evidence="2">Uncharacterized protein</fullName>
    </submittedName>
</protein>
<evidence type="ECO:0000313" key="2">
    <source>
        <dbReference type="EMBL" id="KAK9780253.1"/>
    </source>
</evidence>
<reference evidence="2 3" key="1">
    <citation type="submission" date="2024-02" db="EMBL/GenBank/DDBJ databases">
        <title>First draft genome assembly of two strains of Seiridium cardinale.</title>
        <authorList>
            <person name="Emiliani G."/>
            <person name="Scali E."/>
        </authorList>
    </citation>
    <scope>NUCLEOTIDE SEQUENCE [LARGE SCALE GENOMIC DNA]</scope>
    <source>
        <strain evidence="2 3">BM-138-000479</strain>
    </source>
</reference>
<evidence type="ECO:0000313" key="3">
    <source>
        <dbReference type="Proteomes" id="UP001465668"/>
    </source>
</evidence>
<name>A0ABR2Y2W1_9PEZI</name>
<comment type="caution">
    <text evidence="2">The sequence shown here is derived from an EMBL/GenBank/DDBJ whole genome shotgun (WGS) entry which is preliminary data.</text>
</comment>
<keyword evidence="3" id="KW-1185">Reference proteome</keyword>
<sequence length="122" mass="13038">MQYSMLLAAIAGSTFAMAEPITITRRGRTGTALSYCQRVAIQTREHWDTVGVIAMTNCQNAELSTCMSQNGVEGTTGNVKRTLKPGEVAGHLPDQAGDDFTVDVQYGDSKDTIVTLPLKAGN</sequence>
<feature type="signal peptide" evidence="1">
    <location>
        <begin position="1"/>
        <end position="18"/>
    </location>
</feature>
<gene>
    <name evidence="2" type="ORF">SCAR479_02890</name>
</gene>
<proteinExistence type="predicted"/>
<feature type="chain" id="PRO_5047522338" evidence="1">
    <location>
        <begin position="19"/>
        <end position="122"/>
    </location>
</feature>
<dbReference type="EMBL" id="JARVKM010000007">
    <property type="protein sequence ID" value="KAK9780253.1"/>
    <property type="molecule type" value="Genomic_DNA"/>
</dbReference>